<dbReference type="GO" id="GO:0004061">
    <property type="term" value="F:arylformamidase activity"/>
    <property type="evidence" value="ECO:0007669"/>
    <property type="project" value="InterPro"/>
</dbReference>
<dbReference type="GO" id="GO:0019441">
    <property type="term" value="P:L-tryptophan catabolic process to kynurenine"/>
    <property type="evidence" value="ECO:0007669"/>
    <property type="project" value="InterPro"/>
</dbReference>
<gene>
    <name evidence="6" type="ORF">FMUND_9235</name>
</gene>
<dbReference type="Proteomes" id="UP000544331">
    <property type="component" value="Unassembled WGS sequence"/>
</dbReference>
<organism evidence="6 7">
    <name type="scientific">Fusarium mundagurra</name>
    <dbReference type="NCBI Taxonomy" id="1567541"/>
    <lineage>
        <taxon>Eukaryota</taxon>
        <taxon>Fungi</taxon>
        <taxon>Dikarya</taxon>
        <taxon>Ascomycota</taxon>
        <taxon>Pezizomycotina</taxon>
        <taxon>Sordariomycetes</taxon>
        <taxon>Hypocreomycetidae</taxon>
        <taxon>Hypocreales</taxon>
        <taxon>Nectriaceae</taxon>
        <taxon>Fusarium</taxon>
        <taxon>Fusarium fujikuroi species complex</taxon>
    </lineage>
</organism>
<dbReference type="Gene3D" id="3.50.50.60">
    <property type="entry name" value="FAD/NAD(P)-binding domain"/>
    <property type="match status" value="1"/>
</dbReference>
<dbReference type="PANTHER" id="PTHR43476">
    <property type="entry name" value="3-(3-HYDROXY-PHENYL)PROPIONATE/3-HYDROXYCINNAMIC ACID HYDROXYLASE"/>
    <property type="match status" value="1"/>
</dbReference>
<evidence type="ECO:0000256" key="3">
    <source>
        <dbReference type="ARBA" id="ARBA00022827"/>
    </source>
</evidence>
<dbReference type="InterPro" id="IPR036188">
    <property type="entry name" value="FAD/NAD-bd_sf"/>
</dbReference>
<reference evidence="6 7" key="1">
    <citation type="submission" date="2020-05" db="EMBL/GenBank/DDBJ databases">
        <title>Identification and distribution of gene clusters putatively required for synthesis of sphingolipid metabolism inhibitors in phylogenetically diverse species of the filamentous fungus Fusarium.</title>
        <authorList>
            <person name="Kim H.-S."/>
            <person name="Busman M."/>
            <person name="Brown D.W."/>
            <person name="Divon H."/>
            <person name="Uhlig S."/>
            <person name="Proctor R.H."/>
        </authorList>
    </citation>
    <scope>NUCLEOTIDE SEQUENCE [LARGE SCALE GENOMIC DNA]</scope>
    <source>
        <strain evidence="6 7">NRRL 66235</strain>
    </source>
</reference>
<dbReference type="EMBL" id="JAAOAN010000319">
    <property type="protein sequence ID" value="KAF5710884.1"/>
    <property type="molecule type" value="Genomic_DNA"/>
</dbReference>
<sequence length="801" mass="89622">MDRVLDGLPEGCAWGLWDRDGKKDIYGTLNLLTPRVVQGAFKEARDGINISLNWPMGSIKTPGFGRKALTHKIITFRGTANGFHGYDDQIEFNTQISSQWDGLCHYLHQGTNLAYNGIKTSVDQLSQGSDKEKKFPTLNHLHDRGGIVARGVFIDYKAYADAFGIKMDMFNNDQIMIEDIEKIAKYQGVEFKYGDILIIRSGFTEALGAMADEEQVRVLASYRTCGVEGTKKAAKWIWNKHFSAVAGDMMGFEHSPCIIDGKDGKGGEDLDIIIVGAGPVGLTLANHLGLSGVRVLVIEKLDQLIDYPRAIGIDDESLRLLQALQLVDHVIPHTTPNHSMRFLTARGVCFADFQPTTLDFGWPRRNAFIQPEIDKILLKGLERFTTVQVLFSQTLLSVEQDEKGVTVTTDKKTFRARYLIGADGGSSFVRKQLKIPFEGTTAPNKWIVVDIRNDPLGIPNLYVCCDPMRPYVSAALPHGIRRFEFMVMDDETEEQLREPKVMRELFAKVVPDPDNMEIIQSRVYSHNARLAAQFRSGRVLLAGDAAHIMPVWQGQGYNSGLRDSLNLAWKLARVIKGTLDPQILDTFESERRPHAKAMLDLSVLTGHIFAPPYRWLGWLRDTIIWLLGSLPSVKRYFLEMRFKPMPRYGKGAAMIPEQDTTAPVGIMFIQPFVFKDGGHEEIRLDDIIGSDKFALISWGTDPLWGLNPSQIAAWRQLGTTFIHVVPACQLKAPQDPVEAKQGVIRIGDSREGALKKWFGNFPRSIAVIRPDRFVGALAIPQTIGDVSDRFFGVIGLISDEH</sequence>
<feature type="domain" description="FAD-binding" evidence="5">
    <location>
        <begin position="270"/>
        <end position="601"/>
    </location>
</feature>
<evidence type="ECO:0000256" key="1">
    <source>
        <dbReference type="ARBA" id="ARBA00007865"/>
    </source>
</evidence>
<dbReference type="InterPro" id="IPR007325">
    <property type="entry name" value="KFase/CYL"/>
</dbReference>
<keyword evidence="2" id="KW-0285">Flavoprotein</keyword>
<dbReference type="Gene3D" id="3.30.70.2450">
    <property type="match status" value="1"/>
</dbReference>
<dbReference type="Pfam" id="PF01494">
    <property type="entry name" value="FAD_binding_3"/>
    <property type="match status" value="1"/>
</dbReference>
<dbReference type="InterPro" id="IPR002938">
    <property type="entry name" value="FAD-bd"/>
</dbReference>
<evidence type="ECO:0000256" key="2">
    <source>
        <dbReference type="ARBA" id="ARBA00022630"/>
    </source>
</evidence>
<dbReference type="AlphaFoldDB" id="A0A8H5YF11"/>
<dbReference type="PANTHER" id="PTHR43476:SF3">
    <property type="entry name" value="FAD-BINDING MONOOXYGENASE"/>
    <property type="match status" value="1"/>
</dbReference>
<evidence type="ECO:0000256" key="4">
    <source>
        <dbReference type="ARBA" id="ARBA00023002"/>
    </source>
</evidence>
<protein>
    <submittedName>
        <fullName evidence="6">3-(3-hydroxy-phenyl)propionate hydroxylase</fullName>
    </submittedName>
</protein>
<accession>A0A8H5YF11</accession>
<dbReference type="PRINTS" id="PR00420">
    <property type="entry name" value="RNGMNOXGNASE"/>
</dbReference>
<comment type="similarity">
    <text evidence="1">Belongs to the Cyclase 1 superfamily.</text>
</comment>
<keyword evidence="7" id="KW-1185">Reference proteome</keyword>
<evidence type="ECO:0000313" key="7">
    <source>
        <dbReference type="Proteomes" id="UP000544331"/>
    </source>
</evidence>
<proteinExistence type="inferred from homology"/>
<evidence type="ECO:0000313" key="6">
    <source>
        <dbReference type="EMBL" id="KAF5710884.1"/>
    </source>
</evidence>
<dbReference type="Pfam" id="PF04199">
    <property type="entry name" value="Cyclase"/>
    <property type="match status" value="1"/>
</dbReference>
<name>A0A8H5YF11_9HYPO</name>
<dbReference type="InterPro" id="IPR037175">
    <property type="entry name" value="KFase_sf"/>
</dbReference>
<dbReference type="InterPro" id="IPR050631">
    <property type="entry name" value="PheA/TfdB_FAD_monoxygenase"/>
</dbReference>
<dbReference type="SUPFAM" id="SSF51905">
    <property type="entry name" value="FAD/NAD(P)-binding domain"/>
    <property type="match status" value="1"/>
</dbReference>
<comment type="caution">
    <text evidence="6">The sequence shown here is derived from an EMBL/GenBank/DDBJ whole genome shotgun (WGS) entry which is preliminary data.</text>
</comment>
<keyword evidence="3" id="KW-0274">FAD</keyword>
<dbReference type="GO" id="GO:0019622">
    <property type="term" value="P:3-(3-hydroxy)phenylpropionate catabolic process"/>
    <property type="evidence" value="ECO:0007669"/>
    <property type="project" value="TreeGrafter"/>
</dbReference>
<evidence type="ECO:0000259" key="5">
    <source>
        <dbReference type="Pfam" id="PF01494"/>
    </source>
</evidence>
<keyword evidence="4" id="KW-0560">Oxidoreductase</keyword>
<dbReference type="NCBIfam" id="NF004831">
    <property type="entry name" value="PRK06183.1-5"/>
    <property type="match status" value="1"/>
</dbReference>
<dbReference type="GO" id="GO:0008688">
    <property type="term" value="F:3-(3-hydroxyphenyl)propionate hydroxylase activity"/>
    <property type="evidence" value="ECO:0007669"/>
    <property type="project" value="TreeGrafter"/>
</dbReference>
<dbReference type="GO" id="GO:0071949">
    <property type="term" value="F:FAD binding"/>
    <property type="evidence" value="ECO:0007669"/>
    <property type="project" value="InterPro"/>
</dbReference>
<dbReference type="OrthoDB" id="1716816at2759"/>
<dbReference type="SUPFAM" id="SSF102198">
    <property type="entry name" value="Putative cyclase"/>
    <property type="match status" value="1"/>
</dbReference>